<feature type="domain" description="TonB-dependent receptor plug" evidence="12">
    <location>
        <begin position="137"/>
        <end position="240"/>
    </location>
</feature>
<dbReference type="SUPFAM" id="SSF49464">
    <property type="entry name" value="Carboxypeptidase regulatory domain-like"/>
    <property type="match status" value="1"/>
</dbReference>
<dbReference type="Pfam" id="PF00593">
    <property type="entry name" value="TonB_dep_Rec_b-barrel"/>
    <property type="match status" value="1"/>
</dbReference>
<accession>A0A3D8HEJ2</accession>
<evidence type="ECO:0000256" key="8">
    <source>
        <dbReference type="PROSITE-ProRule" id="PRU01360"/>
    </source>
</evidence>
<dbReference type="SUPFAM" id="SSF56935">
    <property type="entry name" value="Porins"/>
    <property type="match status" value="1"/>
</dbReference>
<comment type="similarity">
    <text evidence="8 9">Belongs to the TonB-dependent receptor family.</text>
</comment>
<dbReference type="Pfam" id="PF13715">
    <property type="entry name" value="CarbopepD_reg_2"/>
    <property type="match status" value="1"/>
</dbReference>
<feature type="signal peptide" evidence="10">
    <location>
        <begin position="1"/>
        <end position="25"/>
    </location>
</feature>
<evidence type="ECO:0000256" key="2">
    <source>
        <dbReference type="ARBA" id="ARBA00022448"/>
    </source>
</evidence>
<proteinExistence type="inferred from homology"/>
<keyword evidence="3 8" id="KW-1134">Transmembrane beta strand</keyword>
<evidence type="ECO:0000256" key="4">
    <source>
        <dbReference type="ARBA" id="ARBA00022692"/>
    </source>
</evidence>
<evidence type="ECO:0000256" key="10">
    <source>
        <dbReference type="SAM" id="SignalP"/>
    </source>
</evidence>
<dbReference type="GO" id="GO:0015344">
    <property type="term" value="F:siderophore uptake transmembrane transporter activity"/>
    <property type="evidence" value="ECO:0007669"/>
    <property type="project" value="TreeGrafter"/>
</dbReference>
<gene>
    <name evidence="14" type="ORF">DWU89_10920</name>
    <name evidence="13" type="ORF">H8784_10650</name>
</gene>
<keyword evidence="7 8" id="KW-0998">Cell outer membrane</keyword>
<organism evidence="14 15">
    <name type="scientific">Parabacteroides acidifaciens</name>
    <dbReference type="NCBI Taxonomy" id="2290935"/>
    <lineage>
        <taxon>Bacteria</taxon>
        <taxon>Pseudomonadati</taxon>
        <taxon>Bacteroidota</taxon>
        <taxon>Bacteroidia</taxon>
        <taxon>Bacteroidales</taxon>
        <taxon>Tannerellaceae</taxon>
        <taxon>Parabacteroides</taxon>
    </lineage>
</organism>
<dbReference type="CDD" id="cd01347">
    <property type="entry name" value="ligand_gated_channel"/>
    <property type="match status" value="1"/>
</dbReference>
<evidence type="ECO:0000313" key="13">
    <source>
        <dbReference type="EMBL" id="MBC8602173.1"/>
    </source>
</evidence>
<dbReference type="Gene3D" id="2.170.130.10">
    <property type="entry name" value="TonB-dependent receptor, plug domain"/>
    <property type="match status" value="1"/>
</dbReference>
<keyword evidence="5 9" id="KW-0798">TonB box</keyword>
<dbReference type="InterPro" id="IPR039426">
    <property type="entry name" value="TonB-dep_rcpt-like"/>
</dbReference>
<comment type="caution">
    <text evidence="14">The sequence shown here is derived from an EMBL/GenBank/DDBJ whole genome shotgun (WGS) entry which is preliminary data.</text>
</comment>
<comment type="subcellular location">
    <subcellularLocation>
        <location evidence="1 8">Cell outer membrane</location>
        <topology evidence="1 8">Multi-pass membrane protein</topology>
    </subcellularLocation>
</comment>
<dbReference type="GO" id="GO:0009279">
    <property type="term" value="C:cell outer membrane"/>
    <property type="evidence" value="ECO:0007669"/>
    <property type="project" value="UniProtKB-SubCell"/>
</dbReference>
<sequence>MNKIIILFLCLCCAVSAVMPNNSYAIDKEVMNPTDANIFGHVVDKSTGEHMPGITIILKGTTIGTATDDSGHYMLKNLPEGEFTVEVSFIGFKTVTKKVKTQKGKTQELNFELEEDLISLEGVVVSANRNETKRRLAPTLVKVLSPTMFEKTNSTTLAQGLVFQPGVRVENDCQNCGYSQVRINGMEGKYTQILIDSRPIFSALAGVYGLEQIPANMIERVEVIRGGGSALFGSSAIAGTINIITKEPIRNSGTFGHTISNMDGSGAYDNNTTLNLSWVSSDNKMGAYIYGQNRYRSAWDSNGDGFSELPKLKNQTIGFNGFYKTSAYSKLNLEYHHMEEFRRGGSGMDLPPHIAEDAGLNGTGEAGLVEQLQHSINTESLKYNIFTPNQKHNISLYASGQHIHRDSYYSAYGRTTDFTGVLGAQYIYSSDKCLFMPADLTGGIEFSHDDLDDRATDMQKYRDAALAEDPTATGQHLQELIDKYTPVPLHQIINIWSAYAQNEWKNEKWSFLIGGRIDKNSIMDKAIFSPRANVRYNPTHDINLRLSYAEGFRAPQAFDEDLHISNVGGDRVSIVRSPDLKEERSRSVNGSVDWYHFFGDFQLNLLFEGFYTKLNDPFVLSAPVEADNGSLVQTRTNGSGAKVYGGTLEGKIAYRNKAQLQAGITVQRSLYDNPEEWSADKAHLTDAERNSDKILRTPNLYGYFTASYTPVKPFTIALNGNYTGRMYVPHLLSQVDGKADVLVKSPDFFELGAKLSYDFKLTANMTLQLNAGVQNMFNSYQSDFDRGATRDSGYIYGPGSPRTYYAGARFSF</sequence>
<evidence type="ECO:0000259" key="12">
    <source>
        <dbReference type="Pfam" id="PF07715"/>
    </source>
</evidence>
<dbReference type="Proteomes" id="UP000256321">
    <property type="component" value="Unassembled WGS sequence"/>
</dbReference>
<evidence type="ECO:0000259" key="11">
    <source>
        <dbReference type="Pfam" id="PF00593"/>
    </source>
</evidence>
<dbReference type="EMBL" id="JACRTI010000023">
    <property type="protein sequence ID" value="MBC8602173.1"/>
    <property type="molecule type" value="Genomic_DNA"/>
</dbReference>
<keyword evidence="16" id="KW-1185">Reference proteome</keyword>
<dbReference type="GO" id="GO:0044718">
    <property type="term" value="P:siderophore transmembrane transport"/>
    <property type="evidence" value="ECO:0007669"/>
    <property type="project" value="TreeGrafter"/>
</dbReference>
<dbReference type="Gene3D" id="2.60.40.1120">
    <property type="entry name" value="Carboxypeptidase-like, regulatory domain"/>
    <property type="match status" value="1"/>
</dbReference>
<dbReference type="PANTHER" id="PTHR30069">
    <property type="entry name" value="TONB-DEPENDENT OUTER MEMBRANE RECEPTOR"/>
    <property type="match status" value="1"/>
</dbReference>
<keyword evidence="10" id="KW-0732">Signal</keyword>
<protein>
    <submittedName>
        <fullName evidence="14">TonB-dependent receptor</fullName>
    </submittedName>
</protein>
<dbReference type="PROSITE" id="PS52016">
    <property type="entry name" value="TONB_DEPENDENT_REC_3"/>
    <property type="match status" value="1"/>
</dbReference>
<evidence type="ECO:0000313" key="16">
    <source>
        <dbReference type="Proteomes" id="UP000629596"/>
    </source>
</evidence>
<dbReference type="EMBL" id="QREV01000023">
    <property type="protein sequence ID" value="RDU49072.1"/>
    <property type="molecule type" value="Genomic_DNA"/>
</dbReference>
<dbReference type="RefSeq" id="WP_115499680.1">
    <property type="nucleotide sequence ID" value="NZ_JACRTI010000023.1"/>
</dbReference>
<dbReference type="InterPro" id="IPR008969">
    <property type="entry name" value="CarboxyPept-like_regulatory"/>
</dbReference>
<evidence type="ECO:0000256" key="1">
    <source>
        <dbReference type="ARBA" id="ARBA00004571"/>
    </source>
</evidence>
<dbReference type="InterPro" id="IPR036942">
    <property type="entry name" value="Beta-barrel_TonB_sf"/>
</dbReference>
<reference evidence="13 16" key="2">
    <citation type="submission" date="2020-08" db="EMBL/GenBank/DDBJ databases">
        <title>Genome public.</title>
        <authorList>
            <person name="Liu C."/>
            <person name="Sun Q."/>
        </authorList>
    </citation>
    <scope>NUCLEOTIDE SEQUENCE [LARGE SCALE GENOMIC DNA]</scope>
    <source>
        <strain evidence="13 16">426_9</strain>
    </source>
</reference>
<evidence type="ECO:0000313" key="14">
    <source>
        <dbReference type="EMBL" id="RDU49072.1"/>
    </source>
</evidence>
<keyword evidence="2 8" id="KW-0813">Transport</keyword>
<dbReference type="Pfam" id="PF07715">
    <property type="entry name" value="Plug"/>
    <property type="match status" value="1"/>
</dbReference>
<dbReference type="InterPro" id="IPR000531">
    <property type="entry name" value="Beta-barrel_TonB"/>
</dbReference>
<feature type="chain" id="PRO_5017592494" evidence="10">
    <location>
        <begin position="26"/>
        <end position="812"/>
    </location>
</feature>
<reference evidence="14 15" key="1">
    <citation type="submission" date="2018-07" db="EMBL/GenBank/DDBJ databases">
        <title>Parabacteroides acidifaciens nov. sp., isolated from human feces.</title>
        <authorList>
            <person name="Wang Y.J."/>
        </authorList>
    </citation>
    <scope>NUCLEOTIDE SEQUENCE [LARGE SCALE GENOMIC DNA]</scope>
    <source>
        <strain evidence="14 15">426-9</strain>
    </source>
</reference>
<keyword evidence="4 8" id="KW-0812">Transmembrane</keyword>
<evidence type="ECO:0000256" key="6">
    <source>
        <dbReference type="ARBA" id="ARBA00023136"/>
    </source>
</evidence>
<evidence type="ECO:0000256" key="3">
    <source>
        <dbReference type="ARBA" id="ARBA00022452"/>
    </source>
</evidence>
<evidence type="ECO:0000256" key="7">
    <source>
        <dbReference type="ARBA" id="ARBA00023237"/>
    </source>
</evidence>
<evidence type="ECO:0000256" key="5">
    <source>
        <dbReference type="ARBA" id="ARBA00023077"/>
    </source>
</evidence>
<feature type="domain" description="TonB-dependent receptor-like beta-barrel" evidence="11">
    <location>
        <begin position="313"/>
        <end position="775"/>
    </location>
</feature>
<evidence type="ECO:0000313" key="15">
    <source>
        <dbReference type="Proteomes" id="UP000256321"/>
    </source>
</evidence>
<evidence type="ECO:0000256" key="9">
    <source>
        <dbReference type="RuleBase" id="RU003357"/>
    </source>
</evidence>
<dbReference type="InterPro" id="IPR012910">
    <property type="entry name" value="Plug_dom"/>
</dbReference>
<keyword evidence="14" id="KW-0675">Receptor</keyword>
<name>A0A3D8HEJ2_9BACT</name>
<dbReference type="InterPro" id="IPR037066">
    <property type="entry name" value="Plug_dom_sf"/>
</dbReference>
<dbReference type="Proteomes" id="UP000629596">
    <property type="component" value="Unassembled WGS sequence"/>
</dbReference>
<keyword evidence="6 8" id="KW-0472">Membrane</keyword>
<dbReference type="PANTHER" id="PTHR30069:SF57">
    <property type="entry name" value="TONB-DEPENDENT RECEPTOR"/>
    <property type="match status" value="1"/>
</dbReference>
<dbReference type="Gene3D" id="2.40.170.20">
    <property type="entry name" value="TonB-dependent receptor, beta-barrel domain"/>
    <property type="match status" value="1"/>
</dbReference>
<dbReference type="AlphaFoldDB" id="A0A3D8HEJ2"/>